<evidence type="ECO:0000313" key="2">
    <source>
        <dbReference type="Proteomes" id="UP000054270"/>
    </source>
</evidence>
<feature type="non-terminal residue" evidence="1">
    <location>
        <position position="162"/>
    </location>
</feature>
<dbReference type="AlphaFoldDB" id="A0A0D2N3J3"/>
<dbReference type="STRING" id="945553.A0A0D2N3J3"/>
<name>A0A0D2N3J3_HYPSF</name>
<organism evidence="1 2">
    <name type="scientific">Hypholoma sublateritium (strain FD-334 SS-4)</name>
    <dbReference type="NCBI Taxonomy" id="945553"/>
    <lineage>
        <taxon>Eukaryota</taxon>
        <taxon>Fungi</taxon>
        <taxon>Dikarya</taxon>
        <taxon>Basidiomycota</taxon>
        <taxon>Agaricomycotina</taxon>
        <taxon>Agaricomycetes</taxon>
        <taxon>Agaricomycetidae</taxon>
        <taxon>Agaricales</taxon>
        <taxon>Agaricineae</taxon>
        <taxon>Strophariaceae</taxon>
        <taxon>Hypholoma</taxon>
    </lineage>
</organism>
<dbReference type="EMBL" id="KN817712">
    <property type="protein sequence ID" value="KJA13814.1"/>
    <property type="molecule type" value="Genomic_DNA"/>
</dbReference>
<evidence type="ECO:0000313" key="1">
    <source>
        <dbReference type="EMBL" id="KJA13814.1"/>
    </source>
</evidence>
<proteinExistence type="predicted"/>
<dbReference type="OrthoDB" id="3018573at2759"/>
<reference evidence="2" key="1">
    <citation type="submission" date="2014-04" db="EMBL/GenBank/DDBJ databases">
        <title>Evolutionary Origins and Diversification of the Mycorrhizal Mutualists.</title>
        <authorList>
            <consortium name="DOE Joint Genome Institute"/>
            <consortium name="Mycorrhizal Genomics Consortium"/>
            <person name="Kohler A."/>
            <person name="Kuo A."/>
            <person name="Nagy L.G."/>
            <person name="Floudas D."/>
            <person name="Copeland A."/>
            <person name="Barry K.W."/>
            <person name="Cichocki N."/>
            <person name="Veneault-Fourrey C."/>
            <person name="LaButti K."/>
            <person name="Lindquist E.A."/>
            <person name="Lipzen A."/>
            <person name="Lundell T."/>
            <person name="Morin E."/>
            <person name="Murat C."/>
            <person name="Riley R."/>
            <person name="Ohm R."/>
            <person name="Sun H."/>
            <person name="Tunlid A."/>
            <person name="Henrissat B."/>
            <person name="Grigoriev I.V."/>
            <person name="Hibbett D.S."/>
            <person name="Martin F."/>
        </authorList>
    </citation>
    <scope>NUCLEOTIDE SEQUENCE [LARGE SCALE GENOMIC DNA]</scope>
    <source>
        <strain evidence="2">FD-334 SS-4</strain>
    </source>
</reference>
<dbReference type="Proteomes" id="UP000054270">
    <property type="component" value="Unassembled WGS sequence"/>
</dbReference>
<protein>
    <submittedName>
        <fullName evidence="1">Uncharacterized protein</fullName>
    </submittedName>
</protein>
<keyword evidence="2" id="KW-1185">Reference proteome</keyword>
<accession>A0A0D2N3J3</accession>
<dbReference type="OMA" id="HHELELR"/>
<gene>
    <name evidence="1" type="ORF">HYPSUDRAFT_151118</name>
</gene>
<sequence>MKRRRRNGAGAVEVAMGDQLLIEFPQILFDMDVHYPVPLPFFTNKNLRYIYDKGTSLPRIKASVDKTQILNVKEIALVLNDELSLDCVDYFEAADNYFRFQRQCDVVEDEGGGEWTHFFAEHFRFFETQVDKNSLYPAWKHLELKMRQDHLTFNMKFNLASY</sequence>